<name>A0A8T0CP49_CORYI</name>
<dbReference type="EMBL" id="MU089780">
    <property type="protein sequence ID" value="KAF7849438.1"/>
    <property type="molecule type" value="Genomic_DNA"/>
</dbReference>
<protein>
    <submittedName>
        <fullName evidence="1">Uncharacterized protein</fullName>
    </submittedName>
</protein>
<dbReference type="Gramene" id="rna-gnl|WGS:JABURB|Cocit.L0795.1">
    <property type="protein sequence ID" value="cds-KAF7849438.1"/>
    <property type="gene ID" value="gene-BT93_L0795"/>
</dbReference>
<evidence type="ECO:0000313" key="2">
    <source>
        <dbReference type="Proteomes" id="UP000806378"/>
    </source>
</evidence>
<dbReference type="Proteomes" id="UP000806378">
    <property type="component" value="Unassembled WGS sequence"/>
</dbReference>
<proteinExistence type="predicted"/>
<comment type="caution">
    <text evidence="1">The sequence shown here is derived from an EMBL/GenBank/DDBJ whole genome shotgun (WGS) entry which is preliminary data.</text>
</comment>
<evidence type="ECO:0000313" key="1">
    <source>
        <dbReference type="EMBL" id="KAF7849438.1"/>
    </source>
</evidence>
<dbReference type="AlphaFoldDB" id="A0A8T0CP49"/>
<sequence length="114" mass="13245">MLCMRITKNHSVHNQIPLHFQHSSNVLFPTSFSRALAHSLWLFYKCHCDLYWQNPLEGSLGNTVEVGLMTSMMSLQKRNKRLILLGALFSSSDYDLTNNNFSRNLKTLLVMWKL</sequence>
<reference evidence="1" key="1">
    <citation type="submission" date="2020-05" db="EMBL/GenBank/DDBJ databases">
        <title>WGS assembly of Corymbia citriodora subspecies variegata.</title>
        <authorList>
            <person name="Barry K."/>
            <person name="Hundley H."/>
            <person name="Shu S."/>
            <person name="Jenkins J."/>
            <person name="Grimwood J."/>
            <person name="Baten A."/>
        </authorList>
    </citation>
    <scope>NUCLEOTIDE SEQUENCE</scope>
    <source>
        <strain evidence="1">CV2-018</strain>
    </source>
</reference>
<accession>A0A8T0CP49</accession>
<gene>
    <name evidence="1" type="ORF">BT93_L0795</name>
</gene>
<keyword evidence="2" id="KW-1185">Reference proteome</keyword>
<organism evidence="1 2">
    <name type="scientific">Corymbia citriodora subsp. variegata</name>
    <dbReference type="NCBI Taxonomy" id="360336"/>
    <lineage>
        <taxon>Eukaryota</taxon>
        <taxon>Viridiplantae</taxon>
        <taxon>Streptophyta</taxon>
        <taxon>Embryophyta</taxon>
        <taxon>Tracheophyta</taxon>
        <taxon>Spermatophyta</taxon>
        <taxon>Magnoliopsida</taxon>
        <taxon>eudicotyledons</taxon>
        <taxon>Gunneridae</taxon>
        <taxon>Pentapetalae</taxon>
        <taxon>rosids</taxon>
        <taxon>malvids</taxon>
        <taxon>Myrtales</taxon>
        <taxon>Myrtaceae</taxon>
        <taxon>Myrtoideae</taxon>
        <taxon>Eucalypteae</taxon>
        <taxon>Corymbia</taxon>
    </lineage>
</organism>